<name>A0ACA9MK22_9GLOM</name>
<evidence type="ECO:0000313" key="1">
    <source>
        <dbReference type="EMBL" id="CAG8588661.1"/>
    </source>
</evidence>
<feature type="non-terminal residue" evidence="1">
    <location>
        <position position="608"/>
    </location>
</feature>
<protein>
    <submittedName>
        <fullName evidence="1">2790_t:CDS:1</fullName>
    </submittedName>
</protein>
<evidence type="ECO:0000313" key="2">
    <source>
        <dbReference type="Proteomes" id="UP000789860"/>
    </source>
</evidence>
<gene>
    <name evidence="1" type="ORF">SCALOS_LOCUS6494</name>
</gene>
<organism evidence="1 2">
    <name type="scientific">Scutellospora calospora</name>
    <dbReference type="NCBI Taxonomy" id="85575"/>
    <lineage>
        <taxon>Eukaryota</taxon>
        <taxon>Fungi</taxon>
        <taxon>Fungi incertae sedis</taxon>
        <taxon>Mucoromycota</taxon>
        <taxon>Glomeromycotina</taxon>
        <taxon>Glomeromycetes</taxon>
        <taxon>Diversisporales</taxon>
        <taxon>Gigasporaceae</taxon>
        <taxon>Scutellospora</taxon>
    </lineage>
</organism>
<comment type="caution">
    <text evidence="1">The sequence shown here is derived from an EMBL/GenBank/DDBJ whole genome shotgun (WGS) entry which is preliminary data.</text>
</comment>
<accession>A0ACA9MK22</accession>
<dbReference type="Proteomes" id="UP000789860">
    <property type="component" value="Unassembled WGS sequence"/>
</dbReference>
<dbReference type="EMBL" id="CAJVPM010012470">
    <property type="protein sequence ID" value="CAG8588661.1"/>
    <property type="molecule type" value="Genomic_DNA"/>
</dbReference>
<keyword evidence="2" id="KW-1185">Reference proteome</keyword>
<sequence>MRLLTTESIKDKTNYLKVELLDIENDQNENMGFIRKLRKRKQQESEFDEPNKRGKTHEVIVLENDEAMNIAEKTKGTTMYIPLTEVVEDLDILKTVDNDTSNVDVRVRLIQRREDRTIKNEIVPTCPTSINGELVDTPIDPGSRLNLMHEKYTRKRGLAWKCVNEGVVTNQGFYVMESASFDVLLGMPWIASANLTAVRRFYVREEEIYTLERGIKWSKKRAERNGLRDSKTIRHNEGVTMEPMVLRRLTIENATLLNFGTGLRPKEKKKIITRLVQEVSKVFAFDLSELGRTKLVEYEVRTGGVEVLLKRMRPIRINNSERAKLFEEHLREMIKYGLLEERNGPYAYHCFPIDKKEGGTDRIRAVGNMKPLNKFIVKDSYPLPIIQDILEKAVEHDWYSGVDAYKGYWQIGIREEDRDKVAVSMSMGVLRYTVMCMGLKNASETFQRLMDLILKGDEWRNCTAAYQDNVGLWTDGDLDGHIDVFIRLVKKFEEAELTFVAKKCFITYKEINMYGFPVSKNGIKVDVKGVKRIQEWRGPKNLDEPLTDLMRKDNACDISVRAVLEKVDKSSEFRPITFESRKLNSQEINYTVTEKECLAIVFGCNKNE</sequence>
<reference evidence="1" key="1">
    <citation type="submission" date="2021-06" db="EMBL/GenBank/DDBJ databases">
        <authorList>
            <person name="Kallberg Y."/>
            <person name="Tangrot J."/>
            <person name="Rosling A."/>
        </authorList>
    </citation>
    <scope>NUCLEOTIDE SEQUENCE</scope>
    <source>
        <strain evidence="1">AU212A</strain>
    </source>
</reference>
<proteinExistence type="predicted"/>